<dbReference type="Proteomes" id="UP001066276">
    <property type="component" value="Chromosome 5"/>
</dbReference>
<comment type="caution">
    <text evidence="2">The sequence shown here is derived from an EMBL/GenBank/DDBJ whole genome shotgun (WGS) entry which is preliminary data.</text>
</comment>
<keyword evidence="3" id="KW-1185">Reference proteome</keyword>
<evidence type="ECO:0000313" key="3">
    <source>
        <dbReference type="Proteomes" id="UP001066276"/>
    </source>
</evidence>
<sequence length="171" mass="18084">MVRLISGGEGGTQGETTFTTPTRGCKSLARLVGLGRLAGVRGNVGSLDGGGSCRLPKTVCHRANSRPREPQAALPYPGSLQRQARPCWAVTQPGQAQNLQWEWGAIPNAALNGRRPPSPKRAATGTSTVQVSQVFRRLLGDTGSPATVPIRVPCLIGPQRSPLDGDLRQIM</sequence>
<dbReference type="AlphaFoldDB" id="A0AAV7RNQ5"/>
<evidence type="ECO:0000313" key="2">
    <source>
        <dbReference type="EMBL" id="KAJ1154439.1"/>
    </source>
</evidence>
<reference evidence="2" key="1">
    <citation type="journal article" date="2022" name="bioRxiv">
        <title>Sequencing and chromosome-scale assembly of the giantPleurodeles waltlgenome.</title>
        <authorList>
            <person name="Brown T."/>
            <person name="Elewa A."/>
            <person name="Iarovenko S."/>
            <person name="Subramanian E."/>
            <person name="Araus A.J."/>
            <person name="Petzold A."/>
            <person name="Susuki M."/>
            <person name="Suzuki K.-i.T."/>
            <person name="Hayashi T."/>
            <person name="Toyoda A."/>
            <person name="Oliveira C."/>
            <person name="Osipova E."/>
            <person name="Leigh N.D."/>
            <person name="Simon A."/>
            <person name="Yun M.H."/>
        </authorList>
    </citation>
    <scope>NUCLEOTIDE SEQUENCE</scope>
    <source>
        <strain evidence="2">20211129_DDA</strain>
        <tissue evidence="2">Liver</tissue>
    </source>
</reference>
<name>A0AAV7RNQ5_PLEWA</name>
<evidence type="ECO:0000256" key="1">
    <source>
        <dbReference type="SAM" id="MobiDB-lite"/>
    </source>
</evidence>
<gene>
    <name evidence="2" type="ORF">NDU88_007191</name>
</gene>
<protein>
    <submittedName>
        <fullName evidence="2">Uncharacterized protein</fullName>
    </submittedName>
</protein>
<proteinExistence type="predicted"/>
<accession>A0AAV7RNQ5</accession>
<dbReference type="EMBL" id="JANPWB010000009">
    <property type="protein sequence ID" value="KAJ1154439.1"/>
    <property type="molecule type" value="Genomic_DNA"/>
</dbReference>
<organism evidence="2 3">
    <name type="scientific">Pleurodeles waltl</name>
    <name type="common">Iberian ribbed newt</name>
    <dbReference type="NCBI Taxonomy" id="8319"/>
    <lineage>
        <taxon>Eukaryota</taxon>
        <taxon>Metazoa</taxon>
        <taxon>Chordata</taxon>
        <taxon>Craniata</taxon>
        <taxon>Vertebrata</taxon>
        <taxon>Euteleostomi</taxon>
        <taxon>Amphibia</taxon>
        <taxon>Batrachia</taxon>
        <taxon>Caudata</taxon>
        <taxon>Salamandroidea</taxon>
        <taxon>Salamandridae</taxon>
        <taxon>Pleurodelinae</taxon>
        <taxon>Pleurodeles</taxon>
    </lineage>
</organism>
<feature type="region of interest" description="Disordered" evidence="1">
    <location>
        <begin position="1"/>
        <end position="21"/>
    </location>
</feature>